<dbReference type="AlphaFoldDB" id="A0AAV9J377"/>
<accession>A0AAV9J377</accession>
<organism evidence="1 2">
    <name type="scientific">Oleoguttula mirabilis</name>
    <dbReference type="NCBI Taxonomy" id="1507867"/>
    <lineage>
        <taxon>Eukaryota</taxon>
        <taxon>Fungi</taxon>
        <taxon>Dikarya</taxon>
        <taxon>Ascomycota</taxon>
        <taxon>Pezizomycotina</taxon>
        <taxon>Dothideomycetes</taxon>
        <taxon>Dothideomycetidae</taxon>
        <taxon>Mycosphaerellales</taxon>
        <taxon>Teratosphaeriaceae</taxon>
        <taxon>Oleoguttula</taxon>
    </lineage>
</organism>
<dbReference type="GO" id="GO:0000470">
    <property type="term" value="P:maturation of LSU-rRNA"/>
    <property type="evidence" value="ECO:0007669"/>
    <property type="project" value="TreeGrafter"/>
</dbReference>
<proteinExistence type="predicted"/>
<evidence type="ECO:0008006" key="3">
    <source>
        <dbReference type="Google" id="ProtNLM"/>
    </source>
</evidence>
<evidence type="ECO:0000313" key="1">
    <source>
        <dbReference type="EMBL" id="KAK4539344.1"/>
    </source>
</evidence>
<name>A0AAV9J377_9PEZI</name>
<dbReference type="Proteomes" id="UP001324427">
    <property type="component" value="Unassembled WGS sequence"/>
</dbReference>
<dbReference type="GO" id="GO:0090730">
    <property type="term" value="C:Las1 complex"/>
    <property type="evidence" value="ECO:0007669"/>
    <property type="project" value="InterPro"/>
</dbReference>
<sequence length="471" mass="51473">MARYTTTPWRTPSDLLLVRAQLYPTTTPTTTSTAQQRHAANRILLAWKPRGNLPHAIESTALLIDAQLHHTTATTANLSSSSTPSNFSLRATYTAAFTRFVTGFCDIGRSREANLAPSSMQEIARQIDMPADFVTLRHEATHEELPSLQRLVAATRQALEWLWRVYWVRLGEEPSSQRSLPQHGPAGTLGEVDQINAEAMTKQEEARRLLRSFRTARRAAFKTNTQRTPEHRAQLATIGSACVALCRTAGSSSSSEAAAVETLACVLVEDKYLIPSNHQPGAPITGALALWSDLLLLVIEQQRGFLGALAKQLVLSLSLAAPSSLAQTDGDDNADKDAVFLWLNHLVTWRSALPEPVLEELRVDVMKLCCLYSSHWTQKLGLRLLESGDALFREEWEVLFEASALHASAANDVDMDAGVEVGRGAAILSREPLAMDVDQRETARIVGELEGVGGWRRAALAPHGVPIGVVG</sequence>
<protein>
    <recommendedName>
        <fullName evidence="3">Las1-domain-containing protein</fullName>
    </recommendedName>
</protein>
<reference evidence="1 2" key="1">
    <citation type="submission" date="2021-11" db="EMBL/GenBank/DDBJ databases">
        <title>Black yeast isolated from Biological Soil Crust.</title>
        <authorList>
            <person name="Kurbessoian T."/>
        </authorList>
    </citation>
    <scope>NUCLEOTIDE SEQUENCE [LARGE SCALE GENOMIC DNA]</scope>
    <source>
        <strain evidence="1 2">CCFEE 5522</strain>
    </source>
</reference>
<keyword evidence="2" id="KW-1185">Reference proteome</keyword>
<dbReference type="GO" id="GO:0030687">
    <property type="term" value="C:preribosome, large subunit precursor"/>
    <property type="evidence" value="ECO:0007669"/>
    <property type="project" value="TreeGrafter"/>
</dbReference>
<gene>
    <name evidence="1" type="ORF">LTR36_000775</name>
</gene>
<dbReference type="InterPro" id="IPR007174">
    <property type="entry name" value="Las1"/>
</dbReference>
<dbReference type="GO" id="GO:0000460">
    <property type="term" value="P:maturation of 5.8S rRNA"/>
    <property type="evidence" value="ECO:0007669"/>
    <property type="project" value="TreeGrafter"/>
</dbReference>
<dbReference type="Pfam" id="PF04031">
    <property type="entry name" value="Las1"/>
    <property type="match status" value="1"/>
</dbReference>
<dbReference type="PANTHER" id="PTHR15002">
    <property type="entry name" value="RIBOSOMAL BIOGENESIS PROTEIN LAS1L"/>
    <property type="match status" value="1"/>
</dbReference>
<dbReference type="PANTHER" id="PTHR15002:SF0">
    <property type="entry name" value="RIBOSOMAL BIOGENESIS PROTEIN LAS1L"/>
    <property type="match status" value="1"/>
</dbReference>
<comment type="caution">
    <text evidence="1">The sequence shown here is derived from an EMBL/GenBank/DDBJ whole genome shotgun (WGS) entry which is preliminary data.</text>
</comment>
<dbReference type="GO" id="GO:0004519">
    <property type="term" value="F:endonuclease activity"/>
    <property type="evidence" value="ECO:0007669"/>
    <property type="project" value="InterPro"/>
</dbReference>
<evidence type="ECO:0000313" key="2">
    <source>
        <dbReference type="Proteomes" id="UP001324427"/>
    </source>
</evidence>
<dbReference type="EMBL" id="JAVFHQ010000100">
    <property type="protein sequence ID" value="KAK4539344.1"/>
    <property type="molecule type" value="Genomic_DNA"/>
</dbReference>